<evidence type="ECO:0000313" key="2">
    <source>
        <dbReference type="Proteomes" id="UP000683925"/>
    </source>
</evidence>
<protein>
    <submittedName>
        <fullName evidence="1">Uncharacterized protein</fullName>
    </submittedName>
</protein>
<gene>
    <name evidence="1" type="ORF">POCTA_138.1.T0980219</name>
</gene>
<evidence type="ECO:0000313" key="1">
    <source>
        <dbReference type="EMBL" id="CAD8191009.1"/>
    </source>
</evidence>
<keyword evidence="2" id="KW-1185">Reference proteome</keyword>
<name>A0A8S1WS30_PAROT</name>
<accession>A0A8S1WS30</accession>
<comment type="caution">
    <text evidence="1">The sequence shown here is derived from an EMBL/GenBank/DDBJ whole genome shotgun (WGS) entry which is preliminary data.</text>
</comment>
<dbReference type="EMBL" id="CAJJDP010000097">
    <property type="protein sequence ID" value="CAD8191009.1"/>
    <property type="molecule type" value="Genomic_DNA"/>
</dbReference>
<proteinExistence type="predicted"/>
<reference evidence="1" key="1">
    <citation type="submission" date="2021-01" db="EMBL/GenBank/DDBJ databases">
        <authorList>
            <consortium name="Genoscope - CEA"/>
            <person name="William W."/>
        </authorList>
    </citation>
    <scope>NUCLEOTIDE SEQUENCE</scope>
</reference>
<sequence>MTEKKADTNMERCNIYYNNSFHSHNTLNSNLQLNKGSCCNSQQSQMQGPPLLIQALRFRASLKYSEVFKNKEILLLDTILVEITNENNSVRIKIQG</sequence>
<dbReference type="Proteomes" id="UP000683925">
    <property type="component" value="Unassembled WGS sequence"/>
</dbReference>
<organism evidence="1 2">
    <name type="scientific">Paramecium octaurelia</name>
    <dbReference type="NCBI Taxonomy" id="43137"/>
    <lineage>
        <taxon>Eukaryota</taxon>
        <taxon>Sar</taxon>
        <taxon>Alveolata</taxon>
        <taxon>Ciliophora</taxon>
        <taxon>Intramacronucleata</taxon>
        <taxon>Oligohymenophorea</taxon>
        <taxon>Peniculida</taxon>
        <taxon>Parameciidae</taxon>
        <taxon>Paramecium</taxon>
    </lineage>
</organism>
<dbReference type="AlphaFoldDB" id="A0A8S1WS30"/>